<comment type="caution">
    <text evidence="2">The sequence shown here is derived from an EMBL/GenBank/DDBJ whole genome shotgun (WGS) entry which is preliminary data.</text>
</comment>
<evidence type="ECO:0000313" key="2">
    <source>
        <dbReference type="EMBL" id="KAF7683988.1"/>
    </source>
</evidence>
<reference evidence="2 3" key="1">
    <citation type="submission" date="2019-01" db="EMBL/GenBank/DDBJ databases">
        <title>Genomes sequencing and comparative genomics of infectious freshwater microsporidia, Cucumispora dikerogammari and Thelohania contejeani.</title>
        <authorList>
            <person name="Cormier A."/>
            <person name="Giraud I."/>
            <person name="Wattier R."/>
            <person name="Teixeira M."/>
            <person name="Grandjean F."/>
            <person name="Rigaud T."/>
            <person name="Cordaux R."/>
        </authorList>
    </citation>
    <scope>NUCLEOTIDE SEQUENCE [LARGE SCALE GENOMIC DNA]</scope>
    <source>
        <strain evidence="2">T1</strain>
        <tissue evidence="2">Spores</tissue>
    </source>
</reference>
<sequence>MSFLFMIYIFYIFEFVKMVPTLLGDLGIISLANNKRLHLTFMDKVPFVLKRHDFGDKRDMVKFIGVDNNFILYFKNSALCVDPKNKTRLTSCRLKVAEKYGLWSIKIAPNGIIFIHKNGLCLTVGKPSKKLSTAFIAELNQCSDISLTSQLFDIKLIIENSVENPIFNKRIKRKYGLLQQDYFSGWNNNHIW</sequence>
<name>A0ABQ7I0Q1_9MICR</name>
<protein>
    <submittedName>
        <fullName evidence="2">Uncharacterized protein</fullName>
    </submittedName>
</protein>
<dbReference type="EMBL" id="SBIQ01000036">
    <property type="protein sequence ID" value="KAF7683988.1"/>
    <property type="molecule type" value="Genomic_DNA"/>
</dbReference>
<keyword evidence="3" id="KW-1185">Reference proteome</keyword>
<keyword evidence="1" id="KW-0472">Membrane</keyword>
<organism evidence="2 3">
    <name type="scientific">Astathelohania contejeani</name>
    <dbReference type="NCBI Taxonomy" id="164912"/>
    <lineage>
        <taxon>Eukaryota</taxon>
        <taxon>Fungi</taxon>
        <taxon>Fungi incertae sedis</taxon>
        <taxon>Microsporidia</taxon>
        <taxon>Astathelohaniidae</taxon>
        <taxon>Astathelohania</taxon>
    </lineage>
</organism>
<proteinExistence type="predicted"/>
<feature type="transmembrane region" description="Helical" evidence="1">
    <location>
        <begin position="6"/>
        <end position="32"/>
    </location>
</feature>
<evidence type="ECO:0000313" key="3">
    <source>
        <dbReference type="Proteomes" id="UP001516464"/>
    </source>
</evidence>
<keyword evidence="1" id="KW-0812">Transmembrane</keyword>
<gene>
    <name evidence="2" type="ORF">TCON_0818</name>
</gene>
<accession>A0ABQ7I0Q1</accession>
<evidence type="ECO:0000256" key="1">
    <source>
        <dbReference type="SAM" id="Phobius"/>
    </source>
</evidence>
<keyword evidence="1" id="KW-1133">Transmembrane helix</keyword>
<dbReference type="Proteomes" id="UP001516464">
    <property type="component" value="Unassembled WGS sequence"/>
</dbReference>